<evidence type="ECO:0000256" key="3">
    <source>
        <dbReference type="ARBA" id="ARBA00022448"/>
    </source>
</evidence>
<protein>
    <submittedName>
        <fullName evidence="16">TonB-dependent hemoglobin/transferrin/lactoferrin family receptor</fullName>
    </submittedName>
</protein>
<evidence type="ECO:0000259" key="14">
    <source>
        <dbReference type="Pfam" id="PF00593"/>
    </source>
</evidence>
<dbReference type="InterPro" id="IPR010949">
    <property type="entry name" value="TonB_Hb/transfer/lactofer_rcpt"/>
</dbReference>
<accession>A0AAP8SQA8</accession>
<comment type="subcellular location">
    <subcellularLocation>
        <location evidence="1 10">Cell outer membrane</location>
        <topology evidence="1 10">Multi-pass membrane protein</topology>
    </subcellularLocation>
</comment>
<dbReference type="NCBIfam" id="TIGR01785">
    <property type="entry name" value="TonB-hemin"/>
    <property type="match status" value="1"/>
</dbReference>
<dbReference type="Proteomes" id="UP000235162">
    <property type="component" value="Unassembled WGS sequence"/>
</dbReference>
<dbReference type="Pfam" id="PF07715">
    <property type="entry name" value="Plug"/>
    <property type="match status" value="1"/>
</dbReference>
<evidence type="ECO:0000259" key="15">
    <source>
        <dbReference type="Pfam" id="PF07715"/>
    </source>
</evidence>
<keyword evidence="17" id="KW-1185">Reference proteome</keyword>
<evidence type="ECO:0000256" key="13">
    <source>
        <dbReference type="RuleBase" id="RU003357"/>
    </source>
</evidence>
<keyword evidence="3 10" id="KW-0813">Transport</keyword>
<evidence type="ECO:0000256" key="2">
    <source>
        <dbReference type="ARBA" id="ARBA00009810"/>
    </source>
</evidence>
<name>A0AAP8SQA8_9GAMM</name>
<evidence type="ECO:0000256" key="10">
    <source>
        <dbReference type="PROSITE-ProRule" id="PRU01360"/>
    </source>
</evidence>
<dbReference type="Pfam" id="PF00593">
    <property type="entry name" value="TonB_dep_Rec_b-barrel"/>
    <property type="match status" value="1"/>
</dbReference>
<feature type="short sequence motif" description="TonB C-terminal box" evidence="12">
    <location>
        <begin position="646"/>
        <end position="663"/>
    </location>
</feature>
<dbReference type="InterPro" id="IPR010916">
    <property type="entry name" value="TonB_box_CS"/>
</dbReference>
<evidence type="ECO:0000256" key="6">
    <source>
        <dbReference type="ARBA" id="ARBA00022729"/>
    </source>
</evidence>
<dbReference type="PROSITE" id="PS01156">
    <property type="entry name" value="TONB_DEPENDENT_REC_2"/>
    <property type="match status" value="1"/>
</dbReference>
<evidence type="ECO:0000256" key="5">
    <source>
        <dbReference type="ARBA" id="ARBA00022692"/>
    </source>
</evidence>
<evidence type="ECO:0000256" key="8">
    <source>
        <dbReference type="ARBA" id="ARBA00023136"/>
    </source>
</evidence>
<keyword evidence="16" id="KW-0675">Receptor</keyword>
<dbReference type="SUPFAM" id="SSF56935">
    <property type="entry name" value="Porins"/>
    <property type="match status" value="1"/>
</dbReference>
<evidence type="ECO:0000256" key="4">
    <source>
        <dbReference type="ARBA" id="ARBA00022452"/>
    </source>
</evidence>
<dbReference type="InterPro" id="IPR039426">
    <property type="entry name" value="TonB-dep_rcpt-like"/>
</dbReference>
<reference evidence="16 17" key="1">
    <citation type="submission" date="2018-01" db="EMBL/GenBank/DDBJ databases">
        <title>The draft genome sequence of Halioglobus japonicus S1-36.</title>
        <authorList>
            <person name="Du Z.-J."/>
            <person name="Shi M.-J."/>
        </authorList>
    </citation>
    <scope>NUCLEOTIDE SEQUENCE [LARGE SCALE GENOMIC DNA]</scope>
    <source>
        <strain evidence="16 17">S1-36</strain>
    </source>
</reference>
<dbReference type="GO" id="GO:0009279">
    <property type="term" value="C:cell outer membrane"/>
    <property type="evidence" value="ECO:0007669"/>
    <property type="project" value="UniProtKB-SubCell"/>
</dbReference>
<dbReference type="PROSITE" id="PS00430">
    <property type="entry name" value="TONB_DEPENDENT_REC_1"/>
    <property type="match status" value="1"/>
</dbReference>
<evidence type="ECO:0000256" key="9">
    <source>
        <dbReference type="ARBA" id="ARBA00023237"/>
    </source>
</evidence>
<dbReference type="GO" id="GO:0015232">
    <property type="term" value="F:heme transmembrane transporter activity"/>
    <property type="evidence" value="ECO:0007669"/>
    <property type="project" value="InterPro"/>
</dbReference>
<comment type="caution">
    <text evidence="16">The sequence shown here is derived from an EMBL/GenBank/DDBJ whole genome shotgun (WGS) entry which is preliminary data.</text>
</comment>
<dbReference type="CDD" id="cd01347">
    <property type="entry name" value="ligand_gated_channel"/>
    <property type="match status" value="1"/>
</dbReference>
<dbReference type="Gene3D" id="2.40.170.20">
    <property type="entry name" value="TonB-dependent receptor, beta-barrel domain"/>
    <property type="match status" value="1"/>
</dbReference>
<dbReference type="GO" id="GO:0015344">
    <property type="term" value="F:siderophore uptake transmembrane transporter activity"/>
    <property type="evidence" value="ECO:0007669"/>
    <property type="project" value="TreeGrafter"/>
</dbReference>
<dbReference type="InterPro" id="IPR036942">
    <property type="entry name" value="Beta-barrel_TonB_sf"/>
</dbReference>
<keyword evidence="4 10" id="KW-1134">Transmembrane beta strand</keyword>
<organism evidence="16 17">
    <name type="scientific">Halioglobus japonicus</name>
    <dbReference type="NCBI Taxonomy" id="930805"/>
    <lineage>
        <taxon>Bacteria</taxon>
        <taxon>Pseudomonadati</taxon>
        <taxon>Pseudomonadota</taxon>
        <taxon>Gammaproteobacteria</taxon>
        <taxon>Cellvibrionales</taxon>
        <taxon>Halieaceae</taxon>
        <taxon>Halioglobus</taxon>
    </lineage>
</organism>
<evidence type="ECO:0000256" key="12">
    <source>
        <dbReference type="PROSITE-ProRule" id="PRU10144"/>
    </source>
</evidence>
<dbReference type="InterPro" id="IPR000531">
    <property type="entry name" value="Beta-barrel_TonB"/>
</dbReference>
<evidence type="ECO:0000313" key="16">
    <source>
        <dbReference type="EMBL" id="PLW88143.1"/>
    </source>
</evidence>
<dbReference type="InterPro" id="IPR011276">
    <property type="entry name" value="TonB_haem/Hb_rcpt"/>
</dbReference>
<evidence type="ECO:0000256" key="11">
    <source>
        <dbReference type="PROSITE-ProRule" id="PRU10143"/>
    </source>
</evidence>
<dbReference type="InterPro" id="IPR010917">
    <property type="entry name" value="TonB_rcpt_CS"/>
</dbReference>
<evidence type="ECO:0000256" key="1">
    <source>
        <dbReference type="ARBA" id="ARBA00004571"/>
    </source>
</evidence>
<dbReference type="PROSITE" id="PS52016">
    <property type="entry name" value="TONB_DEPENDENT_REC_3"/>
    <property type="match status" value="1"/>
</dbReference>
<dbReference type="InterPro" id="IPR037066">
    <property type="entry name" value="Plug_dom_sf"/>
</dbReference>
<dbReference type="InterPro" id="IPR012910">
    <property type="entry name" value="Plug_dom"/>
</dbReference>
<dbReference type="AlphaFoldDB" id="A0AAP8SQA8"/>
<keyword evidence="9 10" id="KW-0998">Cell outer membrane</keyword>
<dbReference type="PANTHER" id="PTHR30069:SF41">
    <property type="entry name" value="HEME_HEMOPEXIN UTILIZATION PROTEIN C"/>
    <property type="match status" value="1"/>
</dbReference>
<dbReference type="NCBIfam" id="TIGR01786">
    <property type="entry name" value="TonB-hemlactrns"/>
    <property type="match status" value="1"/>
</dbReference>
<gene>
    <name evidence="16" type="ORF">C0029_02890</name>
</gene>
<evidence type="ECO:0000256" key="7">
    <source>
        <dbReference type="ARBA" id="ARBA00023077"/>
    </source>
</evidence>
<keyword evidence="5 10" id="KW-0812">Transmembrane</keyword>
<keyword evidence="6" id="KW-0732">Signal</keyword>
<dbReference type="GO" id="GO:0044718">
    <property type="term" value="P:siderophore transmembrane transport"/>
    <property type="evidence" value="ECO:0007669"/>
    <property type="project" value="TreeGrafter"/>
</dbReference>
<comment type="similarity">
    <text evidence="2 10 13">Belongs to the TonB-dependent receptor family.</text>
</comment>
<keyword evidence="8 10" id="KW-0472">Membrane</keyword>
<feature type="domain" description="TonB-dependent receptor plug" evidence="15">
    <location>
        <begin position="39"/>
        <end position="143"/>
    </location>
</feature>
<feature type="short sequence motif" description="TonB box" evidence="11">
    <location>
        <begin position="27"/>
        <end position="33"/>
    </location>
</feature>
<proteinExistence type="inferred from homology"/>
<dbReference type="Gene3D" id="2.170.130.10">
    <property type="entry name" value="TonB-dependent receptor, plug domain"/>
    <property type="match status" value="1"/>
</dbReference>
<feature type="domain" description="TonB-dependent receptor-like beta-barrel" evidence="14">
    <location>
        <begin position="228"/>
        <end position="636"/>
    </location>
</feature>
<dbReference type="EMBL" id="PKUR01000001">
    <property type="protein sequence ID" value="PLW88143.1"/>
    <property type="molecule type" value="Genomic_DNA"/>
</dbReference>
<sequence>MVTAVAAAVNPSWAEETVSEQQAALETVVVTATRIEKPLNEVARSIAVVDQEELLQIQPKSIAEALAYSPNITTSGGPRAANQTVNVRGLTGNKVLQTIDGARQNFESGHRPSYFLDPELVKSVEAVRGPASSLWGSGAIGGVVAQNTINADDLVDGDSGLGGFAKGGYNDNNDGATATMALAGKQGDFGWLVSGYGRDSDHLEMGNGQELLGSESESWGAMGKLNWNLAEGQDIELAYRHSDWDGAVPTNAAAELNGTSNFMIDRKQTTDNTNLSYRLDAGNDWLNLEARLYNNQVEMDEVRVADGRADTTEIDTWGFNLTNQSLLGNTRLLYGIDTYIEDFDTARGGENRPQPPEAQTTSWSVYGLAEVPLADAWNLEFGLRYDDFETEAKNLDASSSDSATSPSAAIVWDAADWLVLSVRHDRAFRAPGSEELYSTGYHFCMFPGFCNTFEPNPELEPEEAANTELNAKMAFADTLGADVIHVEAAVFQNNVDNFIEQVVAFPDFTRFDPGTTSWFNVDEAILEGAEISAAYLRGPLALKASYGQVRGEDDNTGEDLTNIPADTWKLDASFGFESINMLAGVRYVYADDQARTDYEENVGGTVYDSYGVTDLYLSWQPQAVEGVRFDLSVNNLEDKYYRQAWEQLYSAGREVIFSARYRF</sequence>
<dbReference type="PANTHER" id="PTHR30069">
    <property type="entry name" value="TONB-DEPENDENT OUTER MEMBRANE RECEPTOR"/>
    <property type="match status" value="1"/>
</dbReference>
<keyword evidence="7 11" id="KW-0798">TonB box</keyword>
<evidence type="ECO:0000313" key="17">
    <source>
        <dbReference type="Proteomes" id="UP000235162"/>
    </source>
</evidence>